<feature type="domain" description="PAS" evidence="8">
    <location>
        <begin position="357"/>
        <end position="400"/>
    </location>
</feature>
<protein>
    <submittedName>
        <fullName evidence="9">Phya phya phya phya protein</fullName>
    </submittedName>
</protein>
<organism evidence="9">
    <name type="scientific">Stephanotis floribunda</name>
    <name type="common">Madagascar-jasmine</name>
    <name type="synonym">Marsdenia floribunda</name>
    <dbReference type="NCBI Taxonomy" id="2163920"/>
    <lineage>
        <taxon>Eukaryota</taxon>
        <taxon>Viridiplantae</taxon>
        <taxon>Streptophyta</taxon>
        <taxon>Embryophyta</taxon>
        <taxon>Tracheophyta</taxon>
        <taxon>Spermatophyta</taxon>
        <taxon>Magnoliopsida</taxon>
        <taxon>eudicotyledons</taxon>
        <taxon>Gunneridae</taxon>
        <taxon>Pentapetalae</taxon>
        <taxon>asterids</taxon>
        <taxon>lamiids</taxon>
        <taxon>Gentianales</taxon>
        <taxon>Apocynaceae</taxon>
        <taxon>Asclepiadoideae</taxon>
        <taxon>Marsdenieae</taxon>
        <taxon>Marsdenia</taxon>
    </lineage>
</organism>
<dbReference type="GO" id="GO:0009584">
    <property type="term" value="P:detection of visible light"/>
    <property type="evidence" value="ECO:0007669"/>
    <property type="project" value="InterPro"/>
</dbReference>
<dbReference type="Pfam" id="PF00360">
    <property type="entry name" value="PHY"/>
    <property type="match status" value="1"/>
</dbReference>
<evidence type="ECO:0000256" key="3">
    <source>
        <dbReference type="ARBA" id="ARBA00023015"/>
    </source>
</evidence>
<dbReference type="PROSITE" id="PS50112">
    <property type="entry name" value="PAS"/>
    <property type="match status" value="1"/>
</dbReference>
<feature type="non-terminal residue" evidence="9">
    <location>
        <position position="1"/>
    </location>
</feature>
<evidence type="ECO:0000256" key="6">
    <source>
        <dbReference type="SAM" id="Phobius"/>
    </source>
</evidence>
<feature type="transmembrane region" description="Helical" evidence="6">
    <location>
        <begin position="45"/>
        <end position="63"/>
    </location>
</feature>
<sequence length="400" mass="46048">EVFELTGYDRVMAYKFHDDDHGEVISEITKPGLEPYLGLHYPLQIFLRLHAFCSKIKFVYVIAMQNMRCFKMRSFLLILCVAQHLELHIVAICNIWRIILLHLWWLLSMTGMMKGTALILHSLRKEKGFGVLCATMQLQGLFPFLFGMLVSSLLKCLLSMLIRSNKIRWLRKIFLKLRHSCAICCEMHLWVLCLRIQTWISNVTGLFYYTYSFLAYRVPHGFNRSEYGLAGRRIPGAIALGDAVCGMAAVRISDKDWLFWFRSHTAAEIRWGGAKHEPGEKDDGRKMHPRSSFKAFLDVVKTRSLPWKDYEMDAIHSLQLILRNSFKEADASESETKTIHGKLNDLRIDGLQELEAVTAEMVRLIETASVPILAVDIDGLVNGWNTKISDLVFLLMKQLM</sequence>
<evidence type="ECO:0000256" key="4">
    <source>
        <dbReference type="ARBA" id="ARBA00023163"/>
    </source>
</evidence>
<evidence type="ECO:0000256" key="2">
    <source>
        <dbReference type="ARBA" id="ARBA00022737"/>
    </source>
</evidence>
<feature type="domain" description="Phytochrome chromophore attachment site" evidence="7">
    <location>
        <begin position="1"/>
        <end position="42"/>
    </location>
</feature>
<dbReference type="PANTHER" id="PTHR47876">
    <property type="entry name" value="OS08G0260000 PROTEIN"/>
    <property type="match status" value="1"/>
</dbReference>
<dbReference type="InterPro" id="IPR000014">
    <property type="entry name" value="PAS"/>
</dbReference>
<reference evidence="9" key="1">
    <citation type="submission" date="2013-05" db="EMBL/GenBank/DDBJ databases">
        <title>Phylogenetic relationships in Apocynaceae, based on nuclear phytochrome A sequences, with a focus on tribal inferences.</title>
        <authorList>
            <person name="Nazar N."/>
            <person name="Clarkson J.J."/>
            <person name="Mahmood T."/>
            <person name="Goyder D.J."/>
            <person name="Chase M."/>
        </authorList>
    </citation>
    <scope>NUCLEOTIDE SEQUENCE</scope>
    <source>
        <strain evidence="9">Ste.flo</strain>
    </source>
</reference>
<evidence type="ECO:0000259" key="8">
    <source>
        <dbReference type="PROSITE" id="PS50112"/>
    </source>
</evidence>
<keyword evidence="6" id="KW-1133">Transmembrane helix</keyword>
<dbReference type="InterPro" id="IPR001294">
    <property type="entry name" value="Phytochrome"/>
</dbReference>
<evidence type="ECO:0000256" key="5">
    <source>
        <dbReference type="ARBA" id="ARBA00023170"/>
    </source>
</evidence>
<dbReference type="GO" id="GO:0006355">
    <property type="term" value="P:regulation of DNA-templated transcription"/>
    <property type="evidence" value="ECO:0007669"/>
    <property type="project" value="InterPro"/>
</dbReference>
<dbReference type="Gene3D" id="3.30.450.40">
    <property type="match status" value="1"/>
</dbReference>
<keyword evidence="3" id="KW-0805">Transcription regulation</keyword>
<dbReference type="InterPro" id="IPR043150">
    <property type="entry name" value="Phytochrome_PHY_sf"/>
</dbReference>
<dbReference type="Gene3D" id="3.30.450.270">
    <property type="match status" value="1"/>
</dbReference>
<keyword evidence="4" id="KW-0804">Transcription</keyword>
<dbReference type="InterPro" id="IPR029016">
    <property type="entry name" value="GAF-like_dom_sf"/>
</dbReference>
<dbReference type="InterPro" id="IPR016132">
    <property type="entry name" value="Phyto_chromo_attachment"/>
</dbReference>
<keyword evidence="6" id="KW-0472">Membrane</keyword>
<keyword evidence="5" id="KW-0675">Receptor</keyword>
<dbReference type="EMBL" id="HG004634">
    <property type="protein sequence ID" value="CDF59671.1"/>
    <property type="molecule type" value="Genomic_DNA"/>
</dbReference>
<name>A0A068QMA9_STEFL</name>
<keyword evidence="2" id="KW-0677">Repeat</keyword>
<dbReference type="PANTHER" id="PTHR47876:SF3">
    <property type="entry name" value="PHYTOCHROME 1"/>
    <property type="match status" value="1"/>
</dbReference>
<gene>
    <name evidence="9" type="primary">phya</name>
</gene>
<dbReference type="SUPFAM" id="SSF55781">
    <property type="entry name" value="GAF domain-like"/>
    <property type="match status" value="2"/>
</dbReference>
<feature type="transmembrane region" description="Helical" evidence="6">
    <location>
        <begin position="141"/>
        <end position="162"/>
    </location>
</feature>
<dbReference type="AlphaFoldDB" id="A0A068QMA9"/>
<evidence type="ECO:0000256" key="1">
    <source>
        <dbReference type="ARBA" id="ARBA00008235"/>
    </source>
</evidence>
<feature type="non-terminal residue" evidence="9">
    <location>
        <position position="400"/>
    </location>
</feature>
<dbReference type="PRINTS" id="PR01033">
    <property type="entry name" value="PHYTOCHROME"/>
</dbReference>
<evidence type="ECO:0000313" key="9">
    <source>
        <dbReference type="EMBL" id="CDF59671.1"/>
    </source>
</evidence>
<evidence type="ECO:0000259" key="7">
    <source>
        <dbReference type="PROSITE" id="PS50046"/>
    </source>
</evidence>
<comment type="similarity">
    <text evidence="1">Belongs to the phytochrome family.</text>
</comment>
<feature type="transmembrane region" description="Helical" evidence="6">
    <location>
        <begin position="103"/>
        <end position="120"/>
    </location>
</feature>
<dbReference type="PROSITE" id="PS50046">
    <property type="entry name" value="PHYTOCHROME_2"/>
    <property type="match status" value="1"/>
</dbReference>
<keyword evidence="6" id="KW-0812">Transmembrane</keyword>
<accession>A0A068QMA9</accession>
<proteinExistence type="inferred from homology"/>
<dbReference type="InterPro" id="IPR013515">
    <property type="entry name" value="Phytochrome_cen-reg"/>
</dbReference>